<comment type="caution">
    <text evidence="1">The sequence shown here is derived from an EMBL/GenBank/DDBJ whole genome shotgun (WGS) entry which is preliminary data.</text>
</comment>
<accession>S7VHC2</accession>
<sequence length="37" mass="4174">MSGDKKNVLLILVLERVFSKSGALLQVYFICFARVTN</sequence>
<dbReference type="STRING" id="641524.ADICYQ_1626"/>
<organism evidence="1 2">
    <name type="scientific">Cyclobacterium qasimii M12-11B</name>
    <dbReference type="NCBI Taxonomy" id="641524"/>
    <lineage>
        <taxon>Bacteria</taxon>
        <taxon>Pseudomonadati</taxon>
        <taxon>Bacteroidota</taxon>
        <taxon>Cytophagia</taxon>
        <taxon>Cytophagales</taxon>
        <taxon>Cyclobacteriaceae</taxon>
        <taxon>Cyclobacterium</taxon>
    </lineage>
</organism>
<name>S7VHC2_9BACT</name>
<reference evidence="1 2" key="1">
    <citation type="journal article" date="2013" name="Genome Announc.">
        <title>Draft Genome Sequence of Cyclobacterium qasimii Strain M12-11BT, Isolated from Arctic Marine Sediment.</title>
        <authorList>
            <person name="Shivaji S."/>
            <person name="Ara S."/>
            <person name="Singh A."/>
            <person name="Kumar Pinnaka A."/>
        </authorList>
    </citation>
    <scope>NUCLEOTIDE SEQUENCE [LARGE SCALE GENOMIC DNA]</scope>
    <source>
        <strain evidence="1 2">M12-11B</strain>
    </source>
</reference>
<evidence type="ECO:0000313" key="2">
    <source>
        <dbReference type="Proteomes" id="UP000014974"/>
    </source>
</evidence>
<evidence type="ECO:0000313" key="1">
    <source>
        <dbReference type="EMBL" id="EPR69381.1"/>
    </source>
</evidence>
<proteinExistence type="predicted"/>
<dbReference type="Proteomes" id="UP000014974">
    <property type="component" value="Unassembled WGS sequence"/>
</dbReference>
<protein>
    <submittedName>
        <fullName evidence="1">Uncharacterized protein</fullName>
    </submittedName>
</protein>
<dbReference type="AlphaFoldDB" id="S7VHC2"/>
<gene>
    <name evidence="1" type="ORF">ADICYQ_1626</name>
</gene>
<dbReference type="EMBL" id="ATNM01000066">
    <property type="protein sequence ID" value="EPR69381.1"/>
    <property type="molecule type" value="Genomic_DNA"/>
</dbReference>